<sequence length="66" mass="7491">MHRNLVQLKNAGIFDDIEAIIFGDFTKGDEFVEQAIKSFCLNHIPHIEAYKAVGIGHGEVNHYYES</sequence>
<keyword evidence="2" id="KW-0378">Hydrolase</keyword>
<dbReference type="Proteomes" id="UP000018149">
    <property type="component" value="Chromosome I"/>
</dbReference>
<dbReference type="InterPro" id="IPR040921">
    <property type="entry name" value="Peptidase_S66C"/>
</dbReference>
<dbReference type="AlphaFoldDB" id="A0A0B7J4L1"/>
<keyword evidence="2" id="KW-0121">Carboxypeptidase</keyword>
<protein>
    <submittedName>
        <fullName evidence="2">LD-carboxypeptidase</fullName>
    </submittedName>
</protein>
<dbReference type="HOGENOM" id="CLU_2828446_0_0_5"/>
<dbReference type="STRING" id="109232.RMONA_04965"/>
<name>A0A0B7J4L1_9RICK</name>
<dbReference type="KEGG" id="rmc:RMONA_04965"/>
<evidence type="ECO:0000313" key="2">
    <source>
        <dbReference type="EMBL" id="CEO17373.1"/>
    </source>
</evidence>
<evidence type="ECO:0000259" key="1">
    <source>
        <dbReference type="Pfam" id="PF17676"/>
    </source>
</evidence>
<dbReference type="InterPro" id="IPR027461">
    <property type="entry name" value="Carboxypeptidase_A_C_sf"/>
</dbReference>
<proteinExistence type="predicted"/>
<accession>A0A0B7J4L1</accession>
<dbReference type="GO" id="GO:0004180">
    <property type="term" value="F:carboxypeptidase activity"/>
    <property type="evidence" value="ECO:0007669"/>
    <property type="project" value="UniProtKB-KW"/>
</dbReference>
<dbReference type="Gene3D" id="3.50.30.60">
    <property type="entry name" value="LD-carboxypeptidase A C-terminal domain-like"/>
    <property type="match status" value="1"/>
</dbReference>
<reference evidence="2 3" key="1">
    <citation type="submission" date="2015-01" db="EMBL/GenBank/DDBJ databases">
        <title>Draft genome sequence of Rickettsia monacensis strain IrR/Munich.</title>
        <authorList>
            <person name="Felsheim R.F."/>
            <person name="Johnson S.L."/>
            <person name="Kurtti T.J."/>
            <person name="Munderloh U.G."/>
        </authorList>
    </citation>
    <scope>NUCLEOTIDE SEQUENCE [LARGE SCALE GENOMIC DNA]</scope>
    <source>
        <strain evidence="2 3">IrR/Munich</strain>
    </source>
</reference>
<organism evidence="2 3">
    <name type="scientific">Rickettsia monacensis</name>
    <dbReference type="NCBI Taxonomy" id="109232"/>
    <lineage>
        <taxon>Bacteria</taxon>
        <taxon>Pseudomonadati</taxon>
        <taxon>Pseudomonadota</taxon>
        <taxon>Alphaproteobacteria</taxon>
        <taxon>Rickettsiales</taxon>
        <taxon>Rickettsiaceae</taxon>
        <taxon>Rickettsieae</taxon>
        <taxon>Rickettsia</taxon>
        <taxon>spotted fever group</taxon>
    </lineage>
</organism>
<gene>
    <name evidence="2" type="ORF">RMONA_04965</name>
</gene>
<dbReference type="SUPFAM" id="SSF141986">
    <property type="entry name" value="LD-carboxypeptidase A C-terminal domain-like"/>
    <property type="match status" value="1"/>
</dbReference>
<keyword evidence="2" id="KW-0645">Protease</keyword>
<feature type="domain" description="LD-carboxypeptidase C-terminal" evidence="1">
    <location>
        <begin position="2"/>
        <end position="62"/>
    </location>
</feature>
<dbReference type="Pfam" id="PF17676">
    <property type="entry name" value="Peptidase_S66C"/>
    <property type="match status" value="1"/>
</dbReference>
<evidence type="ECO:0000313" key="3">
    <source>
        <dbReference type="Proteomes" id="UP000018149"/>
    </source>
</evidence>
<dbReference type="EMBL" id="LN794217">
    <property type="protein sequence ID" value="CEO17373.1"/>
    <property type="molecule type" value="Genomic_DNA"/>
</dbReference>
<keyword evidence="3" id="KW-1185">Reference proteome</keyword>